<sequence length="161" mass="18537">MTSKDDLMNMFHQSASDQEAGVAREANDIKEFQESVRTLFIELRSWLEDMPVKIERNRTNIHDVTTRNTNSYPMDFMKISNGNKHLEFRPEALYLMGSKGEVEIRFTGVSRNLKFNLYMQDSFGGGKSEPGVWSLVDGNNRAGNRRPFTKELFYSLVSNLV</sequence>
<geneLocation type="plasmid" evidence="1">
    <name>p23141-3</name>
</geneLocation>
<organism evidence="1">
    <name type="scientific">Raoultella ornithinolytica</name>
    <name type="common">Klebsiella ornithinolytica</name>
    <dbReference type="NCBI Taxonomy" id="54291"/>
    <lineage>
        <taxon>Bacteria</taxon>
        <taxon>Pseudomonadati</taxon>
        <taxon>Pseudomonadota</taxon>
        <taxon>Gammaproteobacteria</taxon>
        <taxon>Enterobacterales</taxon>
        <taxon>Enterobacteriaceae</taxon>
        <taxon>Klebsiella/Raoultella group</taxon>
        <taxon>Raoultella</taxon>
    </lineage>
</organism>
<keyword evidence="1" id="KW-0614">Plasmid</keyword>
<reference evidence="1" key="1">
    <citation type="submission" date="2017-08" db="EMBL/GenBank/DDBJ databases">
        <title>Complete sequence of p23141-1.</title>
        <authorList>
            <person name="Feng J."/>
            <person name="Yin Z."/>
            <person name="Zeng L."/>
            <person name="Jiang X."/>
            <person name="Zhan Z."/>
            <person name="Luo W."/>
            <person name="Zhao Y."/>
            <person name="Zhou D."/>
        </authorList>
    </citation>
    <scope>NUCLEOTIDE SEQUENCE</scope>
    <source>
        <strain evidence="1">23141</strain>
        <plasmid evidence="1">p23141-3</plasmid>
    </source>
</reference>
<dbReference type="RefSeq" id="WP_172692153.1">
    <property type="nucleotide sequence ID" value="NZ_MF788071.1"/>
</dbReference>
<accession>A0A2H4ZHI7</accession>
<dbReference type="AlphaFoldDB" id="A0A2H4ZHI7"/>
<dbReference type="EMBL" id="MF788071">
    <property type="protein sequence ID" value="AUF80712.1"/>
    <property type="molecule type" value="Genomic_DNA"/>
</dbReference>
<protein>
    <submittedName>
        <fullName evidence="1">Uncharacterized protein</fullName>
    </submittedName>
</protein>
<name>A0A2H4ZHI7_RAOOR</name>
<proteinExistence type="predicted"/>
<evidence type="ECO:0000313" key="1">
    <source>
        <dbReference type="EMBL" id="AUF80712.1"/>
    </source>
</evidence>